<reference evidence="2" key="1">
    <citation type="journal article" date="2022" name="Mol. Ecol. Resour.">
        <title>The genomes of chicory, endive, great burdock and yacon provide insights into Asteraceae palaeo-polyploidization history and plant inulin production.</title>
        <authorList>
            <person name="Fan W."/>
            <person name="Wang S."/>
            <person name="Wang H."/>
            <person name="Wang A."/>
            <person name="Jiang F."/>
            <person name="Liu H."/>
            <person name="Zhao H."/>
            <person name="Xu D."/>
            <person name="Zhang Y."/>
        </authorList>
    </citation>
    <scope>NUCLEOTIDE SEQUENCE [LARGE SCALE GENOMIC DNA]</scope>
    <source>
        <strain evidence="2">cv. Yunnan</strain>
    </source>
</reference>
<sequence>MMTWRVCDWMHVAIRNILVVPYATTVNGVGFVLSGRTTCVHENCLPAPDIPGIAAWSPYHTLKCLLYECEVLLICPYVGDDPCGGSLLPLRESMVRVCGFREDPTSSSPPSP</sequence>
<gene>
    <name evidence="1" type="ORF">L1987_41333</name>
</gene>
<organism evidence="1 2">
    <name type="scientific">Smallanthus sonchifolius</name>
    <dbReference type="NCBI Taxonomy" id="185202"/>
    <lineage>
        <taxon>Eukaryota</taxon>
        <taxon>Viridiplantae</taxon>
        <taxon>Streptophyta</taxon>
        <taxon>Embryophyta</taxon>
        <taxon>Tracheophyta</taxon>
        <taxon>Spermatophyta</taxon>
        <taxon>Magnoliopsida</taxon>
        <taxon>eudicotyledons</taxon>
        <taxon>Gunneridae</taxon>
        <taxon>Pentapetalae</taxon>
        <taxon>asterids</taxon>
        <taxon>campanulids</taxon>
        <taxon>Asterales</taxon>
        <taxon>Asteraceae</taxon>
        <taxon>Asteroideae</taxon>
        <taxon>Heliantheae alliance</taxon>
        <taxon>Millerieae</taxon>
        <taxon>Smallanthus</taxon>
    </lineage>
</organism>
<dbReference type="EMBL" id="CM042030">
    <property type="protein sequence ID" value="KAI3787114.1"/>
    <property type="molecule type" value="Genomic_DNA"/>
</dbReference>
<protein>
    <submittedName>
        <fullName evidence="1">Uncharacterized protein</fullName>
    </submittedName>
</protein>
<name>A0ACB9GUJ6_9ASTR</name>
<proteinExistence type="predicted"/>
<evidence type="ECO:0000313" key="1">
    <source>
        <dbReference type="EMBL" id="KAI3787114.1"/>
    </source>
</evidence>
<accession>A0ACB9GUJ6</accession>
<comment type="caution">
    <text evidence="1">The sequence shown here is derived from an EMBL/GenBank/DDBJ whole genome shotgun (WGS) entry which is preliminary data.</text>
</comment>
<dbReference type="Proteomes" id="UP001056120">
    <property type="component" value="Linkage Group LG13"/>
</dbReference>
<evidence type="ECO:0000313" key="2">
    <source>
        <dbReference type="Proteomes" id="UP001056120"/>
    </source>
</evidence>
<reference evidence="1 2" key="2">
    <citation type="journal article" date="2022" name="Mol. Ecol. Resour.">
        <title>The genomes of chicory, endive, great burdock and yacon provide insights into Asteraceae paleo-polyploidization history and plant inulin production.</title>
        <authorList>
            <person name="Fan W."/>
            <person name="Wang S."/>
            <person name="Wang H."/>
            <person name="Wang A."/>
            <person name="Jiang F."/>
            <person name="Liu H."/>
            <person name="Zhao H."/>
            <person name="Xu D."/>
            <person name="Zhang Y."/>
        </authorList>
    </citation>
    <scope>NUCLEOTIDE SEQUENCE [LARGE SCALE GENOMIC DNA]</scope>
    <source>
        <strain evidence="2">cv. Yunnan</strain>
        <tissue evidence="1">Leaves</tissue>
    </source>
</reference>
<keyword evidence="2" id="KW-1185">Reference proteome</keyword>